<evidence type="ECO:0000313" key="1">
    <source>
        <dbReference type="EMBL" id="CAA9359185.1"/>
    </source>
</evidence>
<gene>
    <name evidence="1" type="ORF">AVDCRST_MAG11-4018</name>
</gene>
<organism evidence="1">
    <name type="scientific">uncultured Gemmatimonadaceae bacterium</name>
    <dbReference type="NCBI Taxonomy" id="246130"/>
    <lineage>
        <taxon>Bacteria</taxon>
        <taxon>Pseudomonadati</taxon>
        <taxon>Gemmatimonadota</taxon>
        <taxon>Gemmatimonadia</taxon>
        <taxon>Gemmatimonadales</taxon>
        <taxon>Gemmatimonadaceae</taxon>
        <taxon>environmental samples</taxon>
    </lineage>
</organism>
<name>A0A6J4MHA4_9BACT</name>
<proteinExistence type="predicted"/>
<dbReference type="Gene3D" id="1.25.40.10">
    <property type="entry name" value="Tetratricopeptide repeat domain"/>
    <property type="match status" value="3"/>
</dbReference>
<dbReference type="SUPFAM" id="SSF48452">
    <property type="entry name" value="TPR-like"/>
    <property type="match status" value="2"/>
</dbReference>
<dbReference type="Pfam" id="PF13432">
    <property type="entry name" value="TPR_16"/>
    <property type="match status" value="2"/>
</dbReference>
<reference evidence="1" key="1">
    <citation type="submission" date="2020-02" db="EMBL/GenBank/DDBJ databases">
        <authorList>
            <person name="Meier V. D."/>
        </authorList>
    </citation>
    <scope>NUCLEOTIDE SEQUENCE</scope>
    <source>
        <strain evidence="1">AVDCRST_MAG11</strain>
    </source>
</reference>
<dbReference type="AlphaFoldDB" id="A0A6J4MHA4"/>
<dbReference type="EMBL" id="CADCTU010000856">
    <property type="protein sequence ID" value="CAA9359185.1"/>
    <property type="molecule type" value="Genomic_DNA"/>
</dbReference>
<sequence>MHRRTWGTTLAAAAVIGGGWWGVGRLEARERVAAARVARAAASSDVELRTQDIAFYEQRAARDPMSAGDRARLAALYLQRARETTDPEDYARAERAARASLGLRTMRNGAAFVTLASSLLAQHRFAEARAVARQLVGGEPRNDAYRALLGESCLELGDYACARTAFDSISQPGRGALAVAPRLARWAEIRGDGARARYLVRRARAVADSLPGLPREQVAWFHLRAGDLELRQGRPARAEQEFRAGLAVIPGDHRLLAALARLALVRHEWRDAIALGDSAIAVVLDPATLGVVADAYAALGDTAKAAEYARTMEVAASGEPGAYHRAWSLYLLDHDTRTAEVLAAAQAEIATRRDVYGYDLLAWALYKRGRVAEARAASDAALAQGTQDALLLYHAGMIAQAAGEPARAHRFLERALAVNAHFDHAHPARARLVLDSLARAPRHAARRPRV</sequence>
<dbReference type="InterPro" id="IPR011990">
    <property type="entry name" value="TPR-like_helical_dom_sf"/>
</dbReference>
<accession>A0A6J4MHA4</accession>
<protein>
    <submittedName>
        <fullName evidence="1">Uncharacterized protein</fullName>
    </submittedName>
</protein>